<evidence type="ECO:0000313" key="1">
    <source>
        <dbReference type="EMBL" id="KAH6603559.1"/>
    </source>
</evidence>
<evidence type="ECO:0000313" key="2">
    <source>
        <dbReference type="Proteomes" id="UP000827724"/>
    </source>
</evidence>
<accession>A0A9P8TSQ6</accession>
<gene>
    <name evidence="1" type="ORF">Trco_008334</name>
</gene>
<comment type="caution">
    <text evidence="1">The sequence shown here is derived from an EMBL/GenBank/DDBJ whole genome shotgun (WGS) entry which is preliminary data.</text>
</comment>
<proteinExistence type="predicted"/>
<dbReference type="EMBL" id="JAIWOZ010000007">
    <property type="protein sequence ID" value="KAH6603559.1"/>
    <property type="molecule type" value="Genomic_DNA"/>
</dbReference>
<organism evidence="1 2">
    <name type="scientific">Trichoderma cornu-damae</name>
    <dbReference type="NCBI Taxonomy" id="654480"/>
    <lineage>
        <taxon>Eukaryota</taxon>
        <taxon>Fungi</taxon>
        <taxon>Dikarya</taxon>
        <taxon>Ascomycota</taxon>
        <taxon>Pezizomycotina</taxon>
        <taxon>Sordariomycetes</taxon>
        <taxon>Hypocreomycetidae</taxon>
        <taxon>Hypocreales</taxon>
        <taxon>Hypocreaceae</taxon>
        <taxon>Trichoderma</taxon>
    </lineage>
</organism>
<dbReference type="Proteomes" id="UP000827724">
    <property type="component" value="Unassembled WGS sequence"/>
</dbReference>
<sequence>MEGHSAATPGMEAANQIAEEEKAINLAMKRLKLLHIKERLLRNTIPKMLEPLVQKHPSPDIMYAAFMKSINDAQTSVKEFTELMKDEASQEVFTRADKSKEENPLGIVPWKHKDYPDWFVMDKD</sequence>
<dbReference type="AlphaFoldDB" id="A0A9P8TSQ6"/>
<name>A0A9P8TSQ6_9HYPO</name>
<reference evidence="1" key="1">
    <citation type="submission" date="2021-08" db="EMBL/GenBank/DDBJ databases">
        <title>Chromosome-Level Trichoderma cornu-damae using Hi-C Data.</title>
        <authorList>
            <person name="Kim C.S."/>
        </authorList>
    </citation>
    <scope>NUCLEOTIDE SEQUENCE</scope>
    <source>
        <strain evidence="1">KA19-0412C</strain>
    </source>
</reference>
<protein>
    <submittedName>
        <fullName evidence="1">Uncharacterized protein</fullName>
    </submittedName>
</protein>
<dbReference type="OrthoDB" id="5326237at2759"/>
<keyword evidence="2" id="KW-1185">Reference proteome</keyword>